<gene>
    <name evidence="2" type="ORF">HMPREF0216_02801</name>
</gene>
<sequence>MKAVLTRAELAERWNVDVRTIANWENERIIQRVDGLPLPRYSIEHIQSLEGIKDLHQFSPIERRRLEGELEKLKAENEKLKAVLSKILSESAKIVGM</sequence>
<dbReference type="PATRIC" id="fig|545697.3.peg.2752"/>
<feature type="coiled-coil region" evidence="1">
    <location>
        <begin position="63"/>
        <end position="90"/>
    </location>
</feature>
<dbReference type="SUPFAM" id="SSF46955">
    <property type="entry name" value="Putative DNA-binding domain"/>
    <property type="match status" value="1"/>
</dbReference>
<accession>L1Q8T9</accession>
<dbReference type="STRING" id="545697.HMPREF0216_02801"/>
<keyword evidence="1" id="KW-0175">Coiled coil</keyword>
<evidence type="ECO:0008006" key="4">
    <source>
        <dbReference type="Google" id="ProtNLM"/>
    </source>
</evidence>
<dbReference type="HOGENOM" id="CLU_181516_0_0_9"/>
<proteinExistence type="predicted"/>
<evidence type="ECO:0000313" key="3">
    <source>
        <dbReference type="Proteomes" id="UP000010420"/>
    </source>
</evidence>
<protein>
    <recommendedName>
        <fullName evidence="4">Histidine kinase</fullName>
    </recommendedName>
</protein>
<dbReference type="InterPro" id="IPR009061">
    <property type="entry name" value="DNA-bd_dom_put_sf"/>
</dbReference>
<dbReference type="Gene3D" id="1.10.260.40">
    <property type="entry name" value="lambda repressor-like DNA-binding domains"/>
    <property type="match status" value="1"/>
</dbReference>
<keyword evidence="3" id="KW-1185">Reference proteome</keyword>
<dbReference type="Proteomes" id="UP000010420">
    <property type="component" value="Unassembled WGS sequence"/>
</dbReference>
<comment type="caution">
    <text evidence="2">The sequence shown here is derived from an EMBL/GenBank/DDBJ whole genome shotgun (WGS) entry which is preliminary data.</text>
</comment>
<dbReference type="AlphaFoldDB" id="L1Q8T9"/>
<evidence type="ECO:0000256" key="1">
    <source>
        <dbReference type="SAM" id="Coils"/>
    </source>
</evidence>
<dbReference type="InterPro" id="IPR010982">
    <property type="entry name" value="Lambda_DNA-bd_dom_sf"/>
</dbReference>
<name>L1Q8T9_9CLOT</name>
<dbReference type="RefSeq" id="WP_005214971.1">
    <property type="nucleotide sequence ID" value="NZ_KB291681.1"/>
</dbReference>
<organism evidence="2 3">
    <name type="scientific">Clostridium celatum DSM 1785</name>
    <dbReference type="NCBI Taxonomy" id="545697"/>
    <lineage>
        <taxon>Bacteria</taxon>
        <taxon>Bacillati</taxon>
        <taxon>Bacillota</taxon>
        <taxon>Clostridia</taxon>
        <taxon>Eubacteriales</taxon>
        <taxon>Clostridiaceae</taxon>
        <taxon>Clostridium</taxon>
    </lineage>
</organism>
<dbReference type="OrthoDB" id="1935216at2"/>
<reference evidence="2 3" key="1">
    <citation type="submission" date="2012-05" db="EMBL/GenBank/DDBJ databases">
        <authorList>
            <person name="Weinstock G."/>
            <person name="Sodergren E."/>
            <person name="Lobos E.A."/>
            <person name="Fulton L."/>
            <person name="Fulton R."/>
            <person name="Courtney L."/>
            <person name="Fronick C."/>
            <person name="O'Laughlin M."/>
            <person name="Godfrey J."/>
            <person name="Wilson R.M."/>
            <person name="Miner T."/>
            <person name="Farmer C."/>
            <person name="Delehaunty K."/>
            <person name="Cordes M."/>
            <person name="Minx P."/>
            <person name="Tomlinson C."/>
            <person name="Chen J."/>
            <person name="Wollam A."/>
            <person name="Pepin K.H."/>
            <person name="Bhonagiri V."/>
            <person name="Zhang X."/>
            <person name="Suruliraj S."/>
            <person name="Warren W."/>
            <person name="Mitreva M."/>
            <person name="Mardis E.R."/>
            <person name="Wilson R.K."/>
        </authorList>
    </citation>
    <scope>NUCLEOTIDE SEQUENCE [LARGE SCALE GENOMIC DNA]</scope>
    <source>
        <strain evidence="2 3">DSM 1785</strain>
    </source>
</reference>
<dbReference type="GO" id="GO:0003677">
    <property type="term" value="F:DNA binding"/>
    <property type="evidence" value="ECO:0007669"/>
    <property type="project" value="InterPro"/>
</dbReference>
<dbReference type="eggNOG" id="ENOG5032AU5">
    <property type="taxonomic scope" value="Bacteria"/>
</dbReference>
<evidence type="ECO:0000313" key="2">
    <source>
        <dbReference type="EMBL" id="EKY24042.1"/>
    </source>
</evidence>
<dbReference type="EMBL" id="AMEZ01000091">
    <property type="protein sequence ID" value="EKY24042.1"/>
    <property type="molecule type" value="Genomic_DNA"/>
</dbReference>